<dbReference type="Proteomes" id="UP000324222">
    <property type="component" value="Unassembled WGS sequence"/>
</dbReference>
<protein>
    <submittedName>
        <fullName evidence="1">Uncharacterized protein</fullName>
    </submittedName>
</protein>
<comment type="caution">
    <text evidence="1">The sequence shown here is derived from an EMBL/GenBank/DDBJ whole genome shotgun (WGS) entry which is preliminary data.</text>
</comment>
<dbReference type="EMBL" id="VSRR010041571">
    <property type="protein sequence ID" value="MPC75645.1"/>
    <property type="molecule type" value="Genomic_DNA"/>
</dbReference>
<reference evidence="1 2" key="1">
    <citation type="submission" date="2019-05" db="EMBL/GenBank/DDBJ databases">
        <title>Another draft genome of Portunus trituberculatus and its Hox gene families provides insights of decapod evolution.</title>
        <authorList>
            <person name="Jeong J.-H."/>
            <person name="Song I."/>
            <person name="Kim S."/>
            <person name="Choi T."/>
            <person name="Kim D."/>
            <person name="Ryu S."/>
            <person name="Kim W."/>
        </authorList>
    </citation>
    <scope>NUCLEOTIDE SEQUENCE [LARGE SCALE GENOMIC DNA]</scope>
    <source>
        <tissue evidence="1">Muscle</tissue>
    </source>
</reference>
<name>A0A5B7I0I5_PORTR</name>
<accession>A0A5B7I0I5</accession>
<proteinExistence type="predicted"/>
<gene>
    <name evidence="1" type="ORF">E2C01_070038</name>
</gene>
<dbReference type="AlphaFoldDB" id="A0A5B7I0I5"/>
<sequence>MDTHQPITLQNEYGGRGELLSELLNVKEEEEEEEEEEGWGRVYADLKGIGVGRWVGGWVGMWVGTN</sequence>
<evidence type="ECO:0000313" key="2">
    <source>
        <dbReference type="Proteomes" id="UP000324222"/>
    </source>
</evidence>
<keyword evidence="2" id="KW-1185">Reference proteome</keyword>
<evidence type="ECO:0000313" key="1">
    <source>
        <dbReference type="EMBL" id="MPC75645.1"/>
    </source>
</evidence>
<organism evidence="1 2">
    <name type="scientific">Portunus trituberculatus</name>
    <name type="common">Swimming crab</name>
    <name type="synonym">Neptunus trituberculatus</name>
    <dbReference type="NCBI Taxonomy" id="210409"/>
    <lineage>
        <taxon>Eukaryota</taxon>
        <taxon>Metazoa</taxon>
        <taxon>Ecdysozoa</taxon>
        <taxon>Arthropoda</taxon>
        <taxon>Crustacea</taxon>
        <taxon>Multicrustacea</taxon>
        <taxon>Malacostraca</taxon>
        <taxon>Eumalacostraca</taxon>
        <taxon>Eucarida</taxon>
        <taxon>Decapoda</taxon>
        <taxon>Pleocyemata</taxon>
        <taxon>Brachyura</taxon>
        <taxon>Eubrachyura</taxon>
        <taxon>Portunoidea</taxon>
        <taxon>Portunidae</taxon>
        <taxon>Portuninae</taxon>
        <taxon>Portunus</taxon>
    </lineage>
</organism>